<keyword evidence="2" id="KW-1185">Reference proteome</keyword>
<gene>
    <name evidence="1" type="ORF">HPBE_LOCUS7636</name>
</gene>
<dbReference type="EMBL" id="UZAH01025941">
    <property type="protein sequence ID" value="VDO73067.1"/>
    <property type="molecule type" value="Genomic_DNA"/>
</dbReference>
<dbReference type="WBParaSite" id="HPBE_0000763501-mRNA-1">
    <property type="protein sequence ID" value="HPBE_0000763501-mRNA-1"/>
    <property type="gene ID" value="HPBE_0000763501"/>
</dbReference>
<evidence type="ECO:0000313" key="3">
    <source>
        <dbReference type="WBParaSite" id="HPBE_0000763501-mRNA-1"/>
    </source>
</evidence>
<accession>A0A183FKG6</accession>
<name>A0A183FKG6_HELPZ</name>
<accession>A0A3P7YLK2</accession>
<sequence>MGWDLGMSNELWGWQLGPFYLDHWMSWILAKMASEKRVTESGSDDKKMFVYFPDVMPSVKARCVRAGERGAAVQVQCHPATPLTMVVADVAGSSSLHFASRTRRAIAMPLPPSKDT</sequence>
<proteinExistence type="predicted"/>
<dbReference type="Proteomes" id="UP000050761">
    <property type="component" value="Unassembled WGS sequence"/>
</dbReference>
<protein>
    <submittedName>
        <fullName evidence="3">Dynein_C domain-containing protein</fullName>
    </submittedName>
</protein>
<reference evidence="1 2" key="1">
    <citation type="submission" date="2018-11" db="EMBL/GenBank/DDBJ databases">
        <authorList>
            <consortium name="Pathogen Informatics"/>
        </authorList>
    </citation>
    <scope>NUCLEOTIDE SEQUENCE [LARGE SCALE GENOMIC DNA]</scope>
</reference>
<organism evidence="2 3">
    <name type="scientific">Heligmosomoides polygyrus</name>
    <name type="common">Parasitic roundworm</name>
    <dbReference type="NCBI Taxonomy" id="6339"/>
    <lineage>
        <taxon>Eukaryota</taxon>
        <taxon>Metazoa</taxon>
        <taxon>Ecdysozoa</taxon>
        <taxon>Nematoda</taxon>
        <taxon>Chromadorea</taxon>
        <taxon>Rhabditida</taxon>
        <taxon>Rhabditina</taxon>
        <taxon>Rhabditomorpha</taxon>
        <taxon>Strongyloidea</taxon>
        <taxon>Heligmosomidae</taxon>
        <taxon>Heligmosomoides</taxon>
    </lineage>
</organism>
<evidence type="ECO:0000313" key="1">
    <source>
        <dbReference type="EMBL" id="VDO73067.1"/>
    </source>
</evidence>
<reference evidence="3" key="2">
    <citation type="submission" date="2019-09" db="UniProtKB">
        <authorList>
            <consortium name="WormBaseParasite"/>
        </authorList>
    </citation>
    <scope>IDENTIFICATION</scope>
</reference>
<evidence type="ECO:0000313" key="2">
    <source>
        <dbReference type="Proteomes" id="UP000050761"/>
    </source>
</evidence>
<dbReference type="AlphaFoldDB" id="A0A183FKG6"/>